<organism evidence="15 16">
    <name type="scientific">Allomyces macrogynus (strain ATCC 38327)</name>
    <name type="common">Allomyces javanicus var. macrogynus</name>
    <dbReference type="NCBI Taxonomy" id="578462"/>
    <lineage>
        <taxon>Eukaryota</taxon>
        <taxon>Fungi</taxon>
        <taxon>Fungi incertae sedis</taxon>
        <taxon>Blastocladiomycota</taxon>
        <taxon>Blastocladiomycetes</taxon>
        <taxon>Blastocladiales</taxon>
        <taxon>Blastocladiaceae</taxon>
        <taxon>Allomyces</taxon>
    </lineage>
</organism>
<dbReference type="Pfam" id="PF00350">
    <property type="entry name" value="Dynamin_N"/>
    <property type="match status" value="1"/>
</dbReference>
<dbReference type="PROSITE" id="PS51718">
    <property type="entry name" value="G_DYNAMIN_2"/>
    <property type="match status" value="1"/>
</dbReference>
<evidence type="ECO:0000256" key="9">
    <source>
        <dbReference type="ARBA" id="ARBA00023128"/>
    </source>
</evidence>
<keyword evidence="7" id="KW-1133">Transmembrane helix</keyword>
<keyword evidence="5" id="KW-1000">Mitochondrion outer membrane</keyword>
<reference evidence="15 16" key="1">
    <citation type="submission" date="2009-11" db="EMBL/GenBank/DDBJ databases">
        <title>Annotation of Allomyces macrogynus ATCC 38327.</title>
        <authorList>
            <consortium name="The Broad Institute Genome Sequencing Platform"/>
            <person name="Russ C."/>
            <person name="Cuomo C."/>
            <person name="Burger G."/>
            <person name="Gray M.W."/>
            <person name="Holland P.W.H."/>
            <person name="King N."/>
            <person name="Lang F.B.F."/>
            <person name="Roger A.J."/>
            <person name="Ruiz-Trillo I."/>
            <person name="Young S.K."/>
            <person name="Zeng Q."/>
            <person name="Gargeya S."/>
            <person name="Fitzgerald M."/>
            <person name="Haas B."/>
            <person name="Abouelleil A."/>
            <person name="Alvarado L."/>
            <person name="Arachchi H.M."/>
            <person name="Berlin A."/>
            <person name="Chapman S.B."/>
            <person name="Gearin G."/>
            <person name="Goldberg J."/>
            <person name="Griggs A."/>
            <person name="Gujja S."/>
            <person name="Hansen M."/>
            <person name="Heiman D."/>
            <person name="Howarth C."/>
            <person name="Larimer J."/>
            <person name="Lui A."/>
            <person name="MacDonald P.J.P."/>
            <person name="McCowen C."/>
            <person name="Montmayeur A."/>
            <person name="Murphy C."/>
            <person name="Neiman D."/>
            <person name="Pearson M."/>
            <person name="Priest M."/>
            <person name="Roberts A."/>
            <person name="Saif S."/>
            <person name="Shea T."/>
            <person name="Sisk P."/>
            <person name="Stolte C."/>
            <person name="Sykes S."/>
            <person name="Wortman J."/>
            <person name="Nusbaum C."/>
            <person name="Birren B."/>
        </authorList>
    </citation>
    <scope>NUCLEOTIDE SEQUENCE [LARGE SCALE GENOMIC DNA]</scope>
    <source>
        <strain evidence="15 16">ATCC 38327</strain>
    </source>
</reference>
<name>A0A0L0SJC7_ALLM3</name>
<dbReference type="GO" id="GO:0005741">
    <property type="term" value="C:mitochondrial outer membrane"/>
    <property type="evidence" value="ECO:0007669"/>
    <property type="project" value="UniProtKB-SubCell"/>
</dbReference>
<dbReference type="InterPro" id="IPR027094">
    <property type="entry name" value="Mitofusin_fam"/>
</dbReference>
<evidence type="ECO:0000313" key="16">
    <source>
        <dbReference type="Proteomes" id="UP000054350"/>
    </source>
</evidence>
<evidence type="ECO:0000313" key="15">
    <source>
        <dbReference type="EMBL" id="KNE62608.1"/>
    </source>
</evidence>
<dbReference type="EMBL" id="GG745340">
    <property type="protein sequence ID" value="KNE62608.1"/>
    <property type="molecule type" value="Genomic_DNA"/>
</dbReference>
<dbReference type="InterPro" id="IPR045063">
    <property type="entry name" value="Dynamin_N"/>
</dbReference>
<keyword evidence="9" id="KW-0496">Mitochondrion</keyword>
<dbReference type="eggNOG" id="KOG0448">
    <property type="taxonomic scope" value="Eukaryota"/>
</dbReference>
<dbReference type="VEuPathDB" id="FungiDB:AMAG_07811"/>
<gene>
    <name evidence="15" type="ORF">AMAG_07811</name>
</gene>
<evidence type="ECO:0000256" key="3">
    <source>
        <dbReference type="ARBA" id="ARBA00022692"/>
    </source>
</evidence>
<evidence type="ECO:0000256" key="4">
    <source>
        <dbReference type="ARBA" id="ARBA00022741"/>
    </source>
</evidence>
<protein>
    <recommendedName>
        <fullName evidence="14">Dynamin-type G domain-containing protein</fullName>
    </recommendedName>
</protein>
<keyword evidence="6" id="KW-0378">Hydrolase</keyword>
<evidence type="ECO:0000256" key="13">
    <source>
        <dbReference type="SAM" id="MobiDB-lite"/>
    </source>
</evidence>
<feature type="domain" description="Dynamin-type G" evidence="14">
    <location>
        <begin position="114"/>
        <end position="416"/>
    </location>
</feature>
<dbReference type="InterPro" id="IPR027417">
    <property type="entry name" value="P-loop_NTPase"/>
</dbReference>
<reference evidence="16" key="2">
    <citation type="submission" date="2009-11" db="EMBL/GenBank/DDBJ databases">
        <title>The Genome Sequence of Allomyces macrogynus strain ATCC 38327.</title>
        <authorList>
            <consortium name="The Broad Institute Genome Sequencing Platform"/>
            <person name="Russ C."/>
            <person name="Cuomo C."/>
            <person name="Shea T."/>
            <person name="Young S.K."/>
            <person name="Zeng Q."/>
            <person name="Koehrsen M."/>
            <person name="Haas B."/>
            <person name="Borodovsky M."/>
            <person name="Guigo R."/>
            <person name="Alvarado L."/>
            <person name="Berlin A."/>
            <person name="Borenstein D."/>
            <person name="Chen Z."/>
            <person name="Engels R."/>
            <person name="Freedman E."/>
            <person name="Gellesch M."/>
            <person name="Goldberg J."/>
            <person name="Griggs A."/>
            <person name="Gujja S."/>
            <person name="Heiman D."/>
            <person name="Hepburn T."/>
            <person name="Howarth C."/>
            <person name="Jen D."/>
            <person name="Larson L."/>
            <person name="Lewis B."/>
            <person name="Mehta T."/>
            <person name="Park D."/>
            <person name="Pearson M."/>
            <person name="Roberts A."/>
            <person name="Saif S."/>
            <person name="Shenoy N."/>
            <person name="Sisk P."/>
            <person name="Stolte C."/>
            <person name="Sykes S."/>
            <person name="Walk T."/>
            <person name="White J."/>
            <person name="Yandava C."/>
            <person name="Burger G."/>
            <person name="Gray M.W."/>
            <person name="Holland P.W.H."/>
            <person name="King N."/>
            <person name="Lang F.B.F."/>
            <person name="Roger A.J."/>
            <person name="Ruiz-Trillo I."/>
            <person name="Lander E."/>
            <person name="Nusbaum C."/>
        </authorList>
    </citation>
    <scope>NUCLEOTIDE SEQUENCE [LARGE SCALE GENOMIC DNA]</scope>
    <source>
        <strain evidence="16">ATCC 38327</strain>
    </source>
</reference>
<dbReference type="PANTHER" id="PTHR10465">
    <property type="entry name" value="TRANSMEMBRANE GTPASE FZO1"/>
    <property type="match status" value="1"/>
</dbReference>
<dbReference type="Proteomes" id="UP000054350">
    <property type="component" value="Unassembled WGS sequence"/>
</dbReference>
<dbReference type="STRING" id="578462.A0A0L0SJC7"/>
<evidence type="ECO:0000256" key="12">
    <source>
        <dbReference type="ARBA" id="ARBA00048548"/>
    </source>
</evidence>
<evidence type="ECO:0000259" key="14">
    <source>
        <dbReference type="PROSITE" id="PS51718"/>
    </source>
</evidence>
<keyword evidence="8" id="KW-0175">Coiled coil</keyword>
<dbReference type="OrthoDB" id="9984778at2759"/>
<evidence type="ECO:0000256" key="5">
    <source>
        <dbReference type="ARBA" id="ARBA00022787"/>
    </source>
</evidence>
<feature type="compositionally biased region" description="Basic residues" evidence="13">
    <location>
        <begin position="690"/>
        <end position="704"/>
    </location>
</feature>
<keyword evidence="4" id="KW-0547">Nucleotide-binding</keyword>
<dbReference type="SUPFAM" id="SSF52540">
    <property type="entry name" value="P-loop containing nucleoside triphosphate hydrolases"/>
    <property type="match status" value="1"/>
</dbReference>
<dbReference type="GO" id="GO:0008053">
    <property type="term" value="P:mitochondrial fusion"/>
    <property type="evidence" value="ECO:0007669"/>
    <property type="project" value="TreeGrafter"/>
</dbReference>
<dbReference type="Gene3D" id="3.40.50.300">
    <property type="entry name" value="P-loop containing nucleotide triphosphate hydrolases"/>
    <property type="match status" value="1"/>
</dbReference>
<evidence type="ECO:0000256" key="7">
    <source>
        <dbReference type="ARBA" id="ARBA00022989"/>
    </source>
</evidence>
<keyword evidence="10" id="KW-0342">GTP-binding</keyword>
<feature type="compositionally biased region" description="Basic residues" evidence="13">
    <location>
        <begin position="713"/>
        <end position="725"/>
    </location>
</feature>
<keyword evidence="3" id="KW-0812">Transmembrane</keyword>
<dbReference type="FunFam" id="3.40.50.300:FF:000638">
    <property type="entry name" value="Transmembrane GTPase Fzo1, putative"/>
    <property type="match status" value="1"/>
</dbReference>
<dbReference type="PANTHER" id="PTHR10465:SF0">
    <property type="entry name" value="SARCALUMENIN"/>
    <property type="match status" value="1"/>
</dbReference>
<evidence type="ECO:0000256" key="6">
    <source>
        <dbReference type="ARBA" id="ARBA00022801"/>
    </source>
</evidence>
<keyword evidence="16" id="KW-1185">Reference proteome</keyword>
<dbReference type="AlphaFoldDB" id="A0A0L0SJC7"/>
<evidence type="ECO:0000256" key="1">
    <source>
        <dbReference type="ARBA" id="ARBA00004225"/>
    </source>
</evidence>
<comment type="catalytic activity">
    <reaction evidence="12">
        <text>GTP + H2O = GDP + phosphate + H(+)</text>
        <dbReference type="Rhea" id="RHEA:19669"/>
        <dbReference type="ChEBI" id="CHEBI:15377"/>
        <dbReference type="ChEBI" id="CHEBI:15378"/>
        <dbReference type="ChEBI" id="CHEBI:37565"/>
        <dbReference type="ChEBI" id="CHEBI:43474"/>
        <dbReference type="ChEBI" id="CHEBI:58189"/>
    </reaction>
</comment>
<comment type="subcellular location">
    <subcellularLocation>
        <location evidence="1">Mitochondrion membrane</location>
        <topology evidence="1">Multi-pass membrane protein</topology>
    </subcellularLocation>
    <subcellularLocation>
        <location evidence="2">Mitochondrion outer membrane</location>
    </subcellularLocation>
</comment>
<feature type="region of interest" description="Disordered" evidence="13">
    <location>
        <begin position="681"/>
        <end position="755"/>
    </location>
</feature>
<evidence type="ECO:0000256" key="8">
    <source>
        <dbReference type="ARBA" id="ARBA00023054"/>
    </source>
</evidence>
<sequence>MQSPATPAPVAVPRAGPAPSLHAMYQANQRMIVGYLKRTRGMVGDVHALTQSSRHRLLYPLRAPLQVLTLDAAGAAANPALAASAVPEDALPKMLATKLHDVETHLDTLEARVMDPTCRVLVGGDLNAGKSTFVNALLRRDVVPVDQQPLTNVFVEVLDARHNQLHPGVEEVHAHKEVGSVIGALVAPGDEAPVARVHPLEDLFDLVEDPDDCELVKVYCNEEQAERSSVLVGNEHVDVRVIDSPGLNRDMWQTMALFAQQKEIDVIVFLVSAENQITLSAREFLTQAGQEKAYIFIVVNKFDAIKDKERCKKIILQQIEELSPHTYQYKEKLVHFVSAERMMRDVAAIRTLAEQGQLADDEEETMTPAMAEFVRVEEALKEFVLEKRSVAKLSPAKRYMQRLLHDLELVLGTNVDAAASHLHLLQSELAQVQPREMELAEERQLALGSMNKAVTDAADNAAAHVHAQFGKLPERLLERGQAVAWRGIRHAPAYVRDLHAVLTEQLEHELAACQEHARVESKLAWEVMAKTYAEWAREAIAAAATDATAAAKVAPKLAPLAMPAVPLSKLYPVSLSLSPQTLLLPRFLFVTPSSASSASSVRALVPTSVADVRVAYEAAVQWLASLTWADVSHAPAAALSALSGTHSLASVAVTGCSLITSSALSRHGSIHADVLHVGMRVGPPPDGRACRRRDRRRRRRRRVPLRRDPARGTARHARARCRRAVPRPMCPTHVPGEVRAATEGRAHAGARRRGG</sequence>
<dbReference type="GO" id="GO:0051646">
    <property type="term" value="P:mitochondrion localization"/>
    <property type="evidence" value="ECO:0007669"/>
    <property type="project" value="TreeGrafter"/>
</dbReference>
<proteinExistence type="predicted"/>
<dbReference type="GO" id="GO:0005525">
    <property type="term" value="F:GTP binding"/>
    <property type="evidence" value="ECO:0007669"/>
    <property type="project" value="UniProtKB-KW"/>
</dbReference>
<evidence type="ECO:0000256" key="11">
    <source>
        <dbReference type="ARBA" id="ARBA00023136"/>
    </source>
</evidence>
<evidence type="ECO:0000256" key="2">
    <source>
        <dbReference type="ARBA" id="ARBA00004294"/>
    </source>
</evidence>
<evidence type="ECO:0000256" key="10">
    <source>
        <dbReference type="ARBA" id="ARBA00023134"/>
    </source>
</evidence>
<accession>A0A0L0SJC7</accession>
<dbReference type="GO" id="GO:0003924">
    <property type="term" value="F:GTPase activity"/>
    <property type="evidence" value="ECO:0007669"/>
    <property type="project" value="InterPro"/>
</dbReference>
<dbReference type="InterPro" id="IPR030381">
    <property type="entry name" value="G_DYNAMIN_dom"/>
</dbReference>
<keyword evidence="11" id="KW-0472">Membrane</keyword>